<protein>
    <submittedName>
        <fullName evidence="2">Uncharacterized protein</fullName>
    </submittedName>
</protein>
<feature type="compositionally biased region" description="Basic and acidic residues" evidence="1">
    <location>
        <begin position="52"/>
        <end position="61"/>
    </location>
</feature>
<comment type="caution">
    <text evidence="2">The sequence shown here is derived from an EMBL/GenBank/DDBJ whole genome shotgun (WGS) entry which is preliminary data.</text>
</comment>
<organism evidence="2 3">
    <name type="scientific">Pyxicephalus adspersus</name>
    <name type="common">African bullfrog</name>
    <dbReference type="NCBI Taxonomy" id="30357"/>
    <lineage>
        <taxon>Eukaryota</taxon>
        <taxon>Metazoa</taxon>
        <taxon>Chordata</taxon>
        <taxon>Craniata</taxon>
        <taxon>Vertebrata</taxon>
        <taxon>Euteleostomi</taxon>
        <taxon>Amphibia</taxon>
        <taxon>Batrachia</taxon>
        <taxon>Anura</taxon>
        <taxon>Neobatrachia</taxon>
        <taxon>Ranoidea</taxon>
        <taxon>Pyxicephalidae</taxon>
        <taxon>Pyxicephalinae</taxon>
        <taxon>Pyxicephalus</taxon>
    </lineage>
</organism>
<keyword evidence="3" id="KW-1185">Reference proteome</keyword>
<accession>A0AAV3AYM8</accession>
<proteinExistence type="predicted"/>
<feature type="region of interest" description="Disordered" evidence="1">
    <location>
        <begin position="52"/>
        <end position="80"/>
    </location>
</feature>
<name>A0AAV3AYM8_PYXAD</name>
<reference evidence="2" key="1">
    <citation type="thesis" date="2020" institute="ProQuest LLC" country="789 East Eisenhower Parkway, Ann Arbor, MI, USA">
        <title>Comparative Genomics and Chromosome Evolution.</title>
        <authorList>
            <person name="Mudd A.B."/>
        </authorList>
    </citation>
    <scope>NUCLEOTIDE SEQUENCE</scope>
    <source>
        <strain evidence="2">1538</strain>
        <tissue evidence="2">Blood</tissue>
    </source>
</reference>
<feature type="compositionally biased region" description="Polar residues" evidence="1">
    <location>
        <begin position="70"/>
        <end position="80"/>
    </location>
</feature>
<evidence type="ECO:0000256" key="1">
    <source>
        <dbReference type="SAM" id="MobiDB-lite"/>
    </source>
</evidence>
<gene>
    <name evidence="2" type="ORF">GDO54_011483</name>
</gene>
<sequence>MTILVVRQQIDEIAKHTKRRVNIQRTRTLIIHLEKSHSVNCTCTGLLNRAKGSRDREVTAERKRKGGRRLQSQPLSGTPF</sequence>
<dbReference type="AlphaFoldDB" id="A0AAV3AYM8"/>
<evidence type="ECO:0000313" key="2">
    <source>
        <dbReference type="EMBL" id="DBA27323.1"/>
    </source>
</evidence>
<evidence type="ECO:0000313" key="3">
    <source>
        <dbReference type="Proteomes" id="UP001181693"/>
    </source>
</evidence>
<dbReference type="EMBL" id="DYDO01000004">
    <property type="protein sequence ID" value="DBA27323.1"/>
    <property type="molecule type" value="Genomic_DNA"/>
</dbReference>
<dbReference type="Proteomes" id="UP001181693">
    <property type="component" value="Unassembled WGS sequence"/>
</dbReference>